<feature type="transmembrane region" description="Helical" evidence="1">
    <location>
        <begin position="24"/>
        <end position="44"/>
    </location>
</feature>
<evidence type="ECO:0000313" key="3">
    <source>
        <dbReference type="Proteomes" id="UP001065322"/>
    </source>
</evidence>
<proteinExistence type="predicted"/>
<reference evidence="3" key="1">
    <citation type="submission" date="2020-06" db="EMBL/GenBank/DDBJ databases">
        <title>Thalassolituus marinus alknpb1M-1, a hydrocarbon-degrading bacterium isolated from the deep-sea overlying water using an in-situ strategy from the South China Sea basin.</title>
        <authorList>
            <person name="Dong C."/>
            <person name="Chen Y."/>
            <person name="Shao Z."/>
        </authorList>
    </citation>
    <scope>NUCLEOTIDE SEQUENCE [LARGE SCALE GENOMIC DNA]</scope>
    <source>
        <strain evidence="3">alknpb1M-1</strain>
    </source>
</reference>
<feature type="transmembrane region" description="Helical" evidence="1">
    <location>
        <begin position="56"/>
        <end position="82"/>
    </location>
</feature>
<organism evidence="2 3">
    <name type="scientific">Thalassolituus hydrocarboniclasticus</name>
    <dbReference type="NCBI Taxonomy" id="2742796"/>
    <lineage>
        <taxon>Bacteria</taxon>
        <taxon>Pseudomonadati</taxon>
        <taxon>Pseudomonadota</taxon>
        <taxon>Gammaproteobacteria</taxon>
        <taxon>Oceanospirillales</taxon>
        <taxon>Oceanospirillaceae</taxon>
        <taxon>Thalassolituus</taxon>
    </lineage>
</organism>
<protein>
    <submittedName>
        <fullName evidence="2">Uncharacterized protein</fullName>
    </submittedName>
</protein>
<gene>
    <name evidence="2" type="ORF">HUF19_15710</name>
</gene>
<name>A0ABY6AG83_9GAMM</name>
<sequence>MTENKGAALLRWLQHRAGQDRANLRLFVLGAAAFFTGIGIILLAQKYLLPSLMQEIISLTGLIIAAVGALCAALGYIALSILRIIRLTRKND</sequence>
<keyword evidence="3" id="KW-1185">Reference proteome</keyword>
<evidence type="ECO:0000313" key="2">
    <source>
        <dbReference type="EMBL" id="UXD88793.1"/>
    </source>
</evidence>
<evidence type="ECO:0000256" key="1">
    <source>
        <dbReference type="SAM" id="Phobius"/>
    </source>
</evidence>
<accession>A0ABY6AG83</accession>
<keyword evidence="1" id="KW-0812">Transmembrane</keyword>
<dbReference type="RefSeq" id="WP_260997518.1">
    <property type="nucleotide sequence ID" value="NZ_CP054475.1"/>
</dbReference>
<dbReference type="EMBL" id="CP054475">
    <property type="protein sequence ID" value="UXD88793.1"/>
    <property type="molecule type" value="Genomic_DNA"/>
</dbReference>
<keyword evidence="1" id="KW-1133">Transmembrane helix</keyword>
<dbReference type="Proteomes" id="UP001065322">
    <property type="component" value="Chromosome"/>
</dbReference>
<keyword evidence="1" id="KW-0472">Membrane</keyword>